<proteinExistence type="predicted"/>
<dbReference type="EMBL" id="JANBUP010000093">
    <property type="protein sequence ID" value="KAJ2813172.1"/>
    <property type="molecule type" value="Genomic_DNA"/>
</dbReference>
<name>A0ACC1LQV4_9FUNG</name>
<keyword evidence="2" id="KW-1185">Reference proteome</keyword>
<reference evidence="1" key="1">
    <citation type="submission" date="2022-07" db="EMBL/GenBank/DDBJ databases">
        <title>Phylogenomic reconstructions and comparative analyses of Kickxellomycotina fungi.</title>
        <authorList>
            <person name="Reynolds N.K."/>
            <person name="Stajich J.E."/>
            <person name="Barry K."/>
            <person name="Grigoriev I.V."/>
            <person name="Crous P."/>
            <person name="Smith M.E."/>
        </authorList>
    </citation>
    <scope>NUCLEOTIDE SEQUENCE</scope>
    <source>
        <strain evidence="1">CBS 102833</strain>
    </source>
</reference>
<evidence type="ECO:0000313" key="2">
    <source>
        <dbReference type="Proteomes" id="UP001140096"/>
    </source>
</evidence>
<comment type="caution">
    <text evidence="1">The sequence shown here is derived from an EMBL/GenBank/DDBJ whole genome shotgun (WGS) entry which is preliminary data.</text>
</comment>
<gene>
    <name evidence="1" type="ORF">H4S07_000883</name>
</gene>
<protein>
    <submittedName>
        <fullName evidence="1">Uncharacterized protein</fullName>
    </submittedName>
</protein>
<dbReference type="Proteomes" id="UP001140096">
    <property type="component" value="Unassembled WGS sequence"/>
</dbReference>
<accession>A0ACC1LQV4</accession>
<sequence>MGSRRHLPPSFPLFGRQQGAVTPDSTDGLGFDDGDDHVGQSNDMTPTQQFSLFPPLPNTGDIERRGDFEPLGGASAFTTPIMVGQLPSQQYYAEMMRSTAEYAGLDSGSSAGYQHSVSETPLQMGQSKSHLESDYEPLDYIDSLSSSPPLPPVLDGDGLYVSGYSTPIPGARGDHGLEGEVEAIDEEFVLNVIQEGELERLTKLAVEETKILWKQEIMGELRKQTDSLADDDWMYQ</sequence>
<evidence type="ECO:0000313" key="1">
    <source>
        <dbReference type="EMBL" id="KAJ2813172.1"/>
    </source>
</evidence>
<organism evidence="1 2">
    <name type="scientific">Coemansia furcata</name>
    <dbReference type="NCBI Taxonomy" id="417177"/>
    <lineage>
        <taxon>Eukaryota</taxon>
        <taxon>Fungi</taxon>
        <taxon>Fungi incertae sedis</taxon>
        <taxon>Zoopagomycota</taxon>
        <taxon>Kickxellomycotina</taxon>
        <taxon>Kickxellomycetes</taxon>
        <taxon>Kickxellales</taxon>
        <taxon>Kickxellaceae</taxon>
        <taxon>Coemansia</taxon>
    </lineage>
</organism>